<evidence type="ECO:0000313" key="3">
    <source>
        <dbReference type="Proteomes" id="UP000464620"/>
    </source>
</evidence>
<dbReference type="InterPro" id="IPR019557">
    <property type="entry name" value="AminoTfrase-like_pln_mobile"/>
</dbReference>
<organism evidence="2 3">
    <name type="scientific">Arachis hypogaea</name>
    <name type="common">Peanut</name>
    <dbReference type="NCBI Taxonomy" id="3818"/>
    <lineage>
        <taxon>Eukaryota</taxon>
        <taxon>Viridiplantae</taxon>
        <taxon>Streptophyta</taxon>
        <taxon>Embryophyta</taxon>
        <taxon>Tracheophyta</taxon>
        <taxon>Spermatophyta</taxon>
        <taxon>Magnoliopsida</taxon>
        <taxon>eudicotyledons</taxon>
        <taxon>Gunneridae</taxon>
        <taxon>Pentapetalae</taxon>
        <taxon>rosids</taxon>
        <taxon>fabids</taxon>
        <taxon>Fabales</taxon>
        <taxon>Fabaceae</taxon>
        <taxon>Papilionoideae</taxon>
        <taxon>50 kb inversion clade</taxon>
        <taxon>dalbergioids sensu lato</taxon>
        <taxon>Dalbergieae</taxon>
        <taxon>Pterocarpus clade</taxon>
        <taxon>Arachis</taxon>
    </lineage>
</organism>
<reference evidence="2 3" key="1">
    <citation type="submission" date="2020-01" db="EMBL/GenBank/DDBJ databases">
        <title>Genome sequence of Arachis hypogaea, cultivar Shitouqi.</title>
        <authorList>
            <person name="Zhuang W."/>
            <person name="Chen H."/>
            <person name="Varshney R."/>
            <person name="Wang D."/>
            <person name="Ming R."/>
        </authorList>
    </citation>
    <scope>NUCLEOTIDE SEQUENCE [LARGE SCALE GENOMIC DNA]</scope>
    <source>
        <tissue evidence="2">Young leaf</tissue>
    </source>
</reference>
<name>A0A6B9V5C6_ARAHY</name>
<accession>A0A6B9V5C6</accession>
<protein>
    <recommendedName>
        <fullName evidence="1">Aminotransferase-like plant mobile domain-containing protein</fullName>
    </recommendedName>
</protein>
<dbReference type="Pfam" id="PF10536">
    <property type="entry name" value="PMD"/>
    <property type="match status" value="1"/>
</dbReference>
<gene>
    <name evidence="2" type="ORF">DS421_19g645030</name>
</gene>
<dbReference type="AlphaFoldDB" id="A0A6B9V5C6"/>
<dbReference type="InterPro" id="IPR044824">
    <property type="entry name" value="MAIN-like"/>
</dbReference>
<proteinExistence type="predicted"/>
<evidence type="ECO:0000259" key="1">
    <source>
        <dbReference type="Pfam" id="PF10536"/>
    </source>
</evidence>
<evidence type="ECO:0000313" key="2">
    <source>
        <dbReference type="EMBL" id="QHN76569.1"/>
    </source>
</evidence>
<dbReference type="Proteomes" id="UP000464620">
    <property type="component" value="Chromosome B09"/>
</dbReference>
<dbReference type="PANTHER" id="PTHR46033">
    <property type="entry name" value="PROTEIN MAIN-LIKE 2"/>
    <property type="match status" value="1"/>
</dbReference>
<dbReference type="EMBL" id="CP031001">
    <property type="protein sequence ID" value="QHN76569.1"/>
    <property type="molecule type" value="Genomic_DNA"/>
</dbReference>
<feature type="domain" description="Aminotransferase-like plant mobile" evidence="1">
    <location>
        <begin position="39"/>
        <end position="271"/>
    </location>
</feature>
<dbReference type="GO" id="GO:0010073">
    <property type="term" value="P:meristem maintenance"/>
    <property type="evidence" value="ECO:0007669"/>
    <property type="project" value="InterPro"/>
</dbReference>
<dbReference type="PANTHER" id="PTHR46033:SF8">
    <property type="entry name" value="PROTEIN MAINTENANCE OF MERISTEMS-LIKE"/>
    <property type="match status" value="1"/>
</dbReference>
<sequence length="279" mass="32318">MSHYARAADFERPRLLLPQRVSHTLPPPDAIVPYLAEAGFGDTVPLKDFTFDNSLISALVERWRSEMHTFHLPWGEVTITLQDVVYHLDLRAHGNPVGGCLRDFGRWYGTETWAMVEQLLDVRPPVAAQQAAQRKESFTLKLVWLRDRVCQMPPTDDPETLRQYARCYIMLLIGGYLLTDKSNNLVHVRWLLLLRDFGECRTLSWGSAVLAWTYQSLCLVAQRDVTDIAGCTPLLMNWIYQRFSQWCPPNRGVYQYPLAARLVELQQQSRDQHQDRVLY</sequence>